<geneLocation type="plasmid" evidence="2">
    <name>pMaq22A_1p DNA</name>
</geneLocation>
<dbReference type="KEGG" id="maqu:Maq22A_1p33755"/>
<keyword evidence="1" id="KW-0614">Plasmid</keyword>
<name>A0A0C6FU02_9HYPH</name>
<dbReference type="PANTHER" id="PTHR36931">
    <property type="entry name" value="UPF0153 PROTEIN YEIW"/>
    <property type="match status" value="1"/>
</dbReference>
<proteinExistence type="predicted"/>
<reference evidence="2" key="2">
    <citation type="submission" date="2015-01" db="EMBL/GenBank/DDBJ databases">
        <title>Complete genome sequence of Methylobacterium aquaticum strain 22A.</title>
        <authorList>
            <person name="Tani A."/>
            <person name="Ogura Y."/>
            <person name="Hayashi T."/>
        </authorList>
    </citation>
    <scope>NUCLEOTIDE SEQUENCE [LARGE SCALE GENOMIC DNA]</scope>
    <source>
        <strain evidence="2">MA-22A</strain>
        <plasmid evidence="2">Plasmid pMaq22A_1p DNA</plasmid>
    </source>
</reference>
<dbReference type="Proteomes" id="UP000061432">
    <property type="component" value="Plasmid pMaq22A_1p"/>
</dbReference>
<dbReference type="PANTHER" id="PTHR36931:SF1">
    <property type="entry name" value="UPF0153 PROTEIN YEIW"/>
    <property type="match status" value="1"/>
</dbReference>
<gene>
    <name evidence="1" type="ORF">Maq22A_1p33755</name>
</gene>
<protein>
    <submittedName>
        <fullName evidence="1">Uncharacterized protein</fullName>
    </submittedName>
</protein>
<sequence length="178" mass="19918">MLDPAELVSTPAPGRACGACTLCCKVYDVPAVESVAGEWCRHAKPGRGCGIHETRPGHCRAFHCLWMTEGWIGPEWKPDKAKMVLSIDPTTRFLHVQVDPSQPAVWRREPYYAQLKRWAVASLPQRRHVLVFVNRSATVVLPDRDVPLGVFLPGDRLVARERMTPDGVVLDVEKRTVT</sequence>
<dbReference type="OrthoDB" id="7202843at2"/>
<organism evidence="1 2">
    <name type="scientific">Methylobacterium aquaticum</name>
    <dbReference type="NCBI Taxonomy" id="270351"/>
    <lineage>
        <taxon>Bacteria</taxon>
        <taxon>Pseudomonadati</taxon>
        <taxon>Pseudomonadota</taxon>
        <taxon>Alphaproteobacteria</taxon>
        <taxon>Hyphomicrobiales</taxon>
        <taxon>Methylobacteriaceae</taxon>
        <taxon>Methylobacterium</taxon>
    </lineage>
</organism>
<dbReference type="InterPro" id="IPR052572">
    <property type="entry name" value="UPF0153_domain"/>
</dbReference>
<evidence type="ECO:0000313" key="1">
    <source>
        <dbReference type="EMBL" id="BAQ49039.1"/>
    </source>
</evidence>
<dbReference type="EMBL" id="AP014705">
    <property type="protein sequence ID" value="BAQ49039.1"/>
    <property type="molecule type" value="Genomic_DNA"/>
</dbReference>
<accession>A0A0C6FU02</accession>
<dbReference type="AlphaFoldDB" id="A0A0C6FU02"/>
<evidence type="ECO:0000313" key="2">
    <source>
        <dbReference type="Proteomes" id="UP000061432"/>
    </source>
</evidence>
<dbReference type="RefSeq" id="WP_060850186.1">
    <property type="nucleotide sequence ID" value="NZ_AP014705.1"/>
</dbReference>
<reference evidence="1 2" key="1">
    <citation type="journal article" date="2015" name="Genome Announc.">
        <title>Complete Genome Sequence of Methylobacterium aquaticum Strain 22A, Isolated from Racomitrium japonicum Moss.</title>
        <authorList>
            <person name="Tani A."/>
            <person name="Ogura Y."/>
            <person name="Hayashi T."/>
            <person name="Kimbara K."/>
        </authorList>
    </citation>
    <scope>NUCLEOTIDE SEQUENCE [LARGE SCALE GENOMIC DNA]</scope>
    <source>
        <strain evidence="1 2">MA-22A</strain>
        <plasmid evidence="2">Plasmid pMaq22A_1p DNA</plasmid>
    </source>
</reference>
<dbReference type="PATRIC" id="fig|270351.10.peg.6070"/>